<reference evidence="2 3" key="1">
    <citation type="submission" date="2018-07" db="EMBL/GenBank/DDBJ databases">
        <title>Genome analysis of Larkinella rosea.</title>
        <authorList>
            <person name="Zhou Z."/>
            <person name="Wang G."/>
        </authorList>
    </citation>
    <scope>NUCLEOTIDE SEQUENCE [LARGE SCALE GENOMIC DNA]</scope>
    <source>
        <strain evidence="3">zzj9</strain>
    </source>
</reference>
<dbReference type="AlphaFoldDB" id="A0A368JHF6"/>
<evidence type="ECO:0008006" key="4">
    <source>
        <dbReference type="Google" id="ProtNLM"/>
    </source>
</evidence>
<dbReference type="EMBL" id="QOWE01000022">
    <property type="protein sequence ID" value="RCR67100.1"/>
    <property type="molecule type" value="Genomic_DNA"/>
</dbReference>
<dbReference type="Proteomes" id="UP000253383">
    <property type="component" value="Unassembled WGS sequence"/>
</dbReference>
<gene>
    <name evidence="2" type="ORF">DUE52_23900</name>
</gene>
<keyword evidence="1" id="KW-0732">Signal</keyword>
<evidence type="ECO:0000313" key="2">
    <source>
        <dbReference type="EMBL" id="RCR67100.1"/>
    </source>
</evidence>
<sequence>MKSFTFFILLLLGFISVSISSSAQSQNYKHIGHNGEIKDERGVTIGKVTKDQIIQDSHGQKIAFIDNQGNLIDAKTNKKMGRMGKDGKTYYNVNGDIELTIKDNGKTCDVYDAKGKKIGNVHSSLKGSACALVCFQEQHVKKP</sequence>
<protein>
    <recommendedName>
        <fullName evidence="4">WG repeat-containing protein</fullName>
    </recommendedName>
</protein>
<name>A0A368JHF6_9BACT</name>
<organism evidence="2 3">
    <name type="scientific">Larkinella punicea</name>
    <dbReference type="NCBI Taxonomy" id="2315727"/>
    <lineage>
        <taxon>Bacteria</taxon>
        <taxon>Pseudomonadati</taxon>
        <taxon>Bacteroidota</taxon>
        <taxon>Cytophagia</taxon>
        <taxon>Cytophagales</taxon>
        <taxon>Spirosomataceae</taxon>
        <taxon>Larkinella</taxon>
    </lineage>
</organism>
<feature type="chain" id="PRO_5017025960" description="WG repeat-containing protein" evidence="1">
    <location>
        <begin position="24"/>
        <end position="143"/>
    </location>
</feature>
<feature type="signal peptide" evidence="1">
    <location>
        <begin position="1"/>
        <end position="23"/>
    </location>
</feature>
<dbReference type="OrthoDB" id="1409548at2"/>
<evidence type="ECO:0000313" key="3">
    <source>
        <dbReference type="Proteomes" id="UP000253383"/>
    </source>
</evidence>
<dbReference type="RefSeq" id="WP_114408587.1">
    <property type="nucleotide sequence ID" value="NZ_QOWE01000022.1"/>
</dbReference>
<comment type="caution">
    <text evidence="2">The sequence shown here is derived from an EMBL/GenBank/DDBJ whole genome shotgun (WGS) entry which is preliminary data.</text>
</comment>
<evidence type="ECO:0000256" key="1">
    <source>
        <dbReference type="SAM" id="SignalP"/>
    </source>
</evidence>
<accession>A0A368JHF6</accession>
<proteinExistence type="predicted"/>
<keyword evidence="3" id="KW-1185">Reference proteome</keyword>